<dbReference type="Gene3D" id="1.10.443.10">
    <property type="entry name" value="Intergrase catalytic core"/>
    <property type="match status" value="1"/>
</dbReference>
<gene>
    <name evidence="7" type="ORF">MIPYR_10646</name>
</gene>
<keyword evidence="3" id="KW-0233">DNA recombination</keyword>
<evidence type="ECO:0000256" key="4">
    <source>
        <dbReference type="PROSITE-ProRule" id="PRU01248"/>
    </source>
</evidence>
<comment type="similarity">
    <text evidence="1">Belongs to the 'phage' integrase family.</text>
</comment>
<evidence type="ECO:0000256" key="2">
    <source>
        <dbReference type="ARBA" id="ARBA00023125"/>
    </source>
</evidence>
<feature type="domain" description="Tyr recombinase" evidence="5">
    <location>
        <begin position="308"/>
        <end position="469"/>
    </location>
</feature>
<sequence>MNRGHAVAPSWAAALASYELEHPSEGAASRARLTRLRRLGEDVGGDPWDVTPADIAQWLSGLAASAEALRKYRHAARSFYRWAVECGHVDINPVLQQAVSTYTADSQWADALSQFEKAQRGGGLADETIAIRVGHVRRFARETALEPWKVTAADYSAWVAGLAVASSTRAKIRDSLRTFYRWAHQRGRIDEDPTLEPSRRAKTPEIPAQWEAQLRPWRSWLRSAGHPEPTVRLRMIQLRRFARDHASLDPWSVTIDDLIDWLAGKRWASETRRAYRSALRSFYRWASDTGRIDEDPTERLPAIRMSKPVPRPAHDDDYERALRNAAESDRLALRLAAELGMRCGEVAQVHARDVAREADGWTLLVHGKGSKERVLPIDEGMAQRLRAHEGYVFSGQYDGHVSPTWLSARISRLLPAGVTMHALRHRFATKAYNVDRDVFTVQQLLGHASPATTQRYVRVDDAAKRRLVSAVAGAV</sequence>
<feature type="domain" description="Core-binding (CB)" evidence="6">
    <location>
        <begin position="106"/>
        <end position="184"/>
    </location>
</feature>
<feature type="domain" description="Core-binding (CB)" evidence="6">
    <location>
        <begin position="9"/>
        <end position="84"/>
    </location>
</feature>
<evidence type="ECO:0000313" key="7">
    <source>
        <dbReference type="EMBL" id="SBS70779.1"/>
    </source>
</evidence>
<organism evidence="7">
    <name type="scientific">uncultured Microbacterium sp</name>
    <dbReference type="NCBI Taxonomy" id="191216"/>
    <lineage>
        <taxon>Bacteria</taxon>
        <taxon>Bacillati</taxon>
        <taxon>Actinomycetota</taxon>
        <taxon>Actinomycetes</taxon>
        <taxon>Micrococcales</taxon>
        <taxon>Microbacteriaceae</taxon>
        <taxon>Microbacterium</taxon>
        <taxon>environmental samples</taxon>
    </lineage>
</organism>
<dbReference type="InterPro" id="IPR050090">
    <property type="entry name" value="Tyrosine_recombinase_XerCD"/>
</dbReference>
<proteinExistence type="inferred from homology"/>
<evidence type="ECO:0000256" key="3">
    <source>
        <dbReference type="ARBA" id="ARBA00023172"/>
    </source>
</evidence>
<dbReference type="EMBL" id="FLQR01000001">
    <property type="protein sequence ID" value="SBS70779.1"/>
    <property type="molecule type" value="Genomic_DNA"/>
</dbReference>
<evidence type="ECO:0000259" key="6">
    <source>
        <dbReference type="PROSITE" id="PS51900"/>
    </source>
</evidence>
<dbReference type="SUPFAM" id="SSF56349">
    <property type="entry name" value="DNA breaking-rejoining enzymes"/>
    <property type="match status" value="1"/>
</dbReference>
<dbReference type="PANTHER" id="PTHR30349">
    <property type="entry name" value="PHAGE INTEGRASE-RELATED"/>
    <property type="match status" value="1"/>
</dbReference>
<keyword evidence="2 4" id="KW-0238">DNA-binding</keyword>
<dbReference type="PROSITE" id="PS51900">
    <property type="entry name" value="CB"/>
    <property type="match status" value="3"/>
</dbReference>
<dbReference type="AlphaFoldDB" id="A0A1Y5P098"/>
<protein>
    <submittedName>
        <fullName evidence="7">Putative tyrosine recombinase (Modular protein)</fullName>
    </submittedName>
</protein>
<dbReference type="InterPro" id="IPR013762">
    <property type="entry name" value="Integrase-like_cat_sf"/>
</dbReference>
<name>A0A1Y5P098_9MICO</name>
<evidence type="ECO:0000256" key="1">
    <source>
        <dbReference type="ARBA" id="ARBA00008857"/>
    </source>
</evidence>
<dbReference type="InterPro" id="IPR002104">
    <property type="entry name" value="Integrase_catalytic"/>
</dbReference>
<dbReference type="InterPro" id="IPR010998">
    <property type="entry name" value="Integrase_recombinase_N"/>
</dbReference>
<feature type="domain" description="Core-binding (CB)" evidence="6">
    <location>
        <begin position="208"/>
        <end position="287"/>
    </location>
</feature>
<dbReference type="GO" id="GO:0015074">
    <property type="term" value="P:DNA integration"/>
    <property type="evidence" value="ECO:0007669"/>
    <property type="project" value="InterPro"/>
</dbReference>
<dbReference type="PROSITE" id="PS51898">
    <property type="entry name" value="TYR_RECOMBINASE"/>
    <property type="match status" value="1"/>
</dbReference>
<dbReference type="SUPFAM" id="SSF47823">
    <property type="entry name" value="lambda integrase-like, N-terminal domain"/>
    <property type="match status" value="1"/>
</dbReference>
<accession>A0A1Y5P098</accession>
<dbReference type="GO" id="GO:0006310">
    <property type="term" value="P:DNA recombination"/>
    <property type="evidence" value="ECO:0007669"/>
    <property type="project" value="UniProtKB-KW"/>
</dbReference>
<dbReference type="GO" id="GO:0003677">
    <property type="term" value="F:DNA binding"/>
    <property type="evidence" value="ECO:0007669"/>
    <property type="project" value="UniProtKB-UniRule"/>
</dbReference>
<dbReference type="Gene3D" id="1.10.150.130">
    <property type="match status" value="3"/>
</dbReference>
<dbReference type="PANTHER" id="PTHR30349:SF64">
    <property type="entry name" value="PROPHAGE INTEGRASE INTD-RELATED"/>
    <property type="match status" value="1"/>
</dbReference>
<reference evidence="7" key="1">
    <citation type="submission" date="2016-03" db="EMBL/GenBank/DDBJ databases">
        <authorList>
            <person name="Ploux O."/>
        </authorList>
    </citation>
    <scope>NUCLEOTIDE SEQUENCE</scope>
    <source>
        <strain evidence="7">UC1</strain>
    </source>
</reference>
<evidence type="ECO:0000259" key="5">
    <source>
        <dbReference type="PROSITE" id="PS51898"/>
    </source>
</evidence>
<dbReference type="InterPro" id="IPR011010">
    <property type="entry name" value="DNA_brk_join_enz"/>
</dbReference>
<dbReference type="Pfam" id="PF00589">
    <property type="entry name" value="Phage_integrase"/>
    <property type="match status" value="1"/>
</dbReference>
<dbReference type="InterPro" id="IPR044068">
    <property type="entry name" value="CB"/>
</dbReference>